<keyword evidence="3 4" id="KW-0418">Kinase</keyword>
<keyword evidence="2 4" id="KW-0808">Transferase</keyword>
<protein>
    <submittedName>
        <fullName evidence="5">Glycerate 2-kinase</fullName>
    </submittedName>
</protein>
<dbReference type="InterPro" id="IPR004381">
    <property type="entry name" value="Glycerate_kinase"/>
</dbReference>
<evidence type="ECO:0000313" key="5">
    <source>
        <dbReference type="EMBL" id="GFZ88342.1"/>
    </source>
</evidence>
<dbReference type="Gene3D" id="3.40.50.10350">
    <property type="entry name" value="Glycerate kinase, domain 1"/>
    <property type="match status" value="1"/>
</dbReference>
<reference evidence="5" key="1">
    <citation type="journal article" date="2014" name="Int. J. Syst. Evol. Microbiol.">
        <title>Complete genome sequence of Corynebacterium casei LMG S-19264T (=DSM 44701T), isolated from a smear-ripened cheese.</title>
        <authorList>
            <consortium name="US DOE Joint Genome Institute (JGI-PGF)"/>
            <person name="Walter F."/>
            <person name="Albersmeier A."/>
            <person name="Kalinowski J."/>
            <person name="Ruckert C."/>
        </authorList>
    </citation>
    <scope>NUCLEOTIDE SEQUENCE</scope>
    <source>
        <strain evidence="5">CGMCC 1.12360</strain>
    </source>
</reference>
<dbReference type="Gene3D" id="3.90.1510.10">
    <property type="entry name" value="Glycerate kinase, domain 2"/>
    <property type="match status" value="1"/>
</dbReference>
<evidence type="ECO:0000256" key="1">
    <source>
        <dbReference type="ARBA" id="ARBA00006284"/>
    </source>
</evidence>
<dbReference type="Proteomes" id="UP000602050">
    <property type="component" value="Unassembled WGS sequence"/>
</dbReference>
<sequence>MNIIIAPDSFKGSLTSINAATVMKDAVLSVFPNCHVELKPMADGGEGTLESLLTSLNGEKVTVRCMGPLGDYIQSSYGIVKGKTAIIEGANIAGLPQVPLEKRNPDLTTSYGIGEVLLDAVEKGCTSFIICLGGSATNDGGLGMLMALGLKAWDENGREVGPFGSDLLKVAKISFTELHQNLTSLEFKVACDVDNPLCGERGASRVFGPQKGATKEQTIRYDNALDKFGSLIEAEMNQELKEIPGAGAAGGLGFAFLALGASLISGAELVANTLNLEQAIKEADLVITGEGQSDEQTLYGKAPGFVADLSNKYHVPAVLISGSLSGNIDRLRKKFAGCFSIINKPLTLEECMDRAEELLYEQTKQVIHFMKVIHGKRK</sequence>
<evidence type="ECO:0000256" key="2">
    <source>
        <dbReference type="ARBA" id="ARBA00022679"/>
    </source>
</evidence>
<evidence type="ECO:0000256" key="4">
    <source>
        <dbReference type="PIRNR" id="PIRNR006078"/>
    </source>
</evidence>
<accession>A0A8J2TQY3</accession>
<dbReference type="NCBIfam" id="TIGR00045">
    <property type="entry name" value="glycerate kinase"/>
    <property type="match status" value="1"/>
</dbReference>
<reference evidence="5" key="2">
    <citation type="submission" date="2020-09" db="EMBL/GenBank/DDBJ databases">
        <authorList>
            <person name="Sun Q."/>
            <person name="Zhou Y."/>
        </authorList>
    </citation>
    <scope>NUCLEOTIDE SEQUENCE</scope>
    <source>
        <strain evidence="5">CGMCC 1.12360</strain>
    </source>
</reference>
<dbReference type="GO" id="GO:0008887">
    <property type="term" value="F:glycerate kinase activity"/>
    <property type="evidence" value="ECO:0007669"/>
    <property type="project" value="UniProtKB-UniRule"/>
</dbReference>
<dbReference type="PIRSF" id="PIRSF006078">
    <property type="entry name" value="GlxK"/>
    <property type="match status" value="1"/>
</dbReference>
<keyword evidence="6" id="KW-1185">Reference proteome</keyword>
<comment type="caution">
    <text evidence="5">The sequence shown here is derived from an EMBL/GenBank/DDBJ whole genome shotgun (WGS) entry which is preliminary data.</text>
</comment>
<organism evidence="5 6">
    <name type="scientific">Compostibacillus humi</name>
    <dbReference type="NCBI Taxonomy" id="1245525"/>
    <lineage>
        <taxon>Bacteria</taxon>
        <taxon>Bacillati</taxon>
        <taxon>Bacillota</taxon>
        <taxon>Bacilli</taxon>
        <taxon>Bacillales</taxon>
        <taxon>Bacillaceae</taxon>
        <taxon>Compostibacillus</taxon>
    </lineage>
</organism>
<dbReference type="PANTHER" id="PTHR21599">
    <property type="entry name" value="GLYCERATE KINASE"/>
    <property type="match status" value="1"/>
</dbReference>
<proteinExistence type="inferred from homology"/>
<dbReference type="Pfam" id="PF02595">
    <property type="entry name" value="Gly_kinase"/>
    <property type="match status" value="1"/>
</dbReference>
<dbReference type="InterPro" id="IPR018197">
    <property type="entry name" value="Glycerate_kinase_RE-like"/>
</dbReference>
<gene>
    <name evidence="5" type="ORF">GCM10010978_29930</name>
</gene>
<dbReference type="GO" id="GO:0031388">
    <property type="term" value="P:organic acid phosphorylation"/>
    <property type="evidence" value="ECO:0007669"/>
    <property type="project" value="UniProtKB-UniRule"/>
</dbReference>
<comment type="similarity">
    <text evidence="1 4">Belongs to the glycerate kinase type-1 family.</text>
</comment>
<dbReference type="AlphaFoldDB" id="A0A8J2TQY3"/>
<evidence type="ECO:0000256" key="3">
    <source>
        <dbReference type="ARBA" id="ARBA00022777"/>
    </source>
</evidence>
<name>A0A8J2TQY3_9BACI</name>
<evidence type="ECO:0000313" key="6">
    <source>
        <dbReference type="Proteomes" id="UP000602050"/>
    </source>
</evidence>
<dbReference type="RefSeq" id="WP_188393221.1">
    <property type="nucleotide sequence ID" value="NZ_BMEV01000080.1"/>
</dbReference>
<dbReference type="InterPro" id="IPR018193">
    <property type="entry name" value="Glyc_kinase_flavodox-like_fold"/>
</dbReference>
<dbReference type="EMBL" id="BMEV01000080">
    <property type="protein sequence ID" value="GFZ88342.1"/>
    <property type="molecule type" value="Genomic_DNA"/>
</dbReference>
<dbReference type="SUPFAM" id="SSF110738">
    <property type="entry name" value="Glycerate kinase I"/>
    <property type="match status" value="1"/>
</dbReference>
<dbReference type="InterPro" id="IPR036129">
    <property type="entry name" value="Glycerate_kinase_sf"/>
</dbReference>
<dbReference type="PANTHER" id="PTHR21599:SF0">
    <property type="entry name" value="GLYCERATE KINASE"/>
    <property type="match status" value="1"/>
</dbReference>